<evidence type="ECO:0008006" key="3">
    <source>
        <dbReference type="Google" id="ProtNLM"/>
    </source>
</evidence>
<name>A0A0G0M2L1_9BACT</name>
<dbReference type="CDD" id="cd06587">
    <property type="entry name" value="VOC"/>
    <property type="match status" value="1"/>
</dbReference>
<dbReference type="STRING" id="1618573.UT19_C0001G0097"/>
<organism evidence="1 2">
    <name type="scientific">Candidatus Woesebacteria bacterium GW2011_GWB1_39_10b</name>
    <dbReference type="NCBI Taxonomy" id="1618573"/>
    <lineage>
        <taxon>Bacteria</taxon>
        <taxon>Candidatus Woeseibacteriota</taxon>
    </lineage>
</organism>
<proteinExistence type="predicted"/>
<protein>
    <recommendedName>
        <fullName evidence="3">VOC domain-containing protein</fullName>
    </recommendedName>
</protein>
<dbReference type="Gene3D" id="3.10.180.10">
    <property type="entry name" value="2,3-Dihydroxybiphenyl 1,2-Dioxygenase, domain 1"/>
    <property type="match status" value="1"/>
</dbReference>
<evidence type="ECO:0000313" key="1">
    <source>
        <dbReference type="EMBL" id="KKQ94560.1"/>
    </source>
</evidence>
<dbReference type="InterPro" id="IPR029068">
    <property type="entry name" value="Glyas_Bleomycin-R_OHBP_Dase"/>
</dbReference>
<dbReference type="SUPFAM" id="SSF54593">
    <property type="entry name" value="Glyoxalase/Bleomycin resistance protein/Dihydroxybiphenyl dioxygenase"/>
    <property type="match status" value="1"/>
</dbReference>
<gene>
    <name evidence="1" type="ORF">UT19_C0001G0097</name>
</gene>
<reference evidence="1 2" key="1">
    <citation type="journal article" date="2015" name="Nature">
        <title>rRNA introns, odd ribosomes, and small enigmatic genomes across a large radiation of phyla.</title>
        <authorList>
            <person name="Brown C.T."/>
            <person name="Hug L.A."/>
            <person name="Thomas B.C."/>
            <person name="Sharon I."/>
            <person name="Castelle C.J."/>
            <person name="Singh A."/>
            <person name="Wilkins M.J."/>
            <person name="Williams K.H."/>
            <person name="Banfield J.F."/>
        </authorList>
    </citation>
    <scope>NUCLEOTIDE SEQUENCE [LARGE SCALE GENOMIC DNA]</scope>
</reference>
<dbReference type="EMBL" id="LBVW01000001">
    <property type="protein sequence ID" value="KKQ94560.1"/>
    <property type="molecule type" value="Genomic_DNA"/>
</dbReference>
<evidence type="ECO:0000313" key="2">
    <source>
        <dbReference type="Proteomes" id="UP000034932"/>
    </source>
</evidence>
<dbReference type="Proteomes" id="UP000034932">
    <property type="component" value="Unassembled WGS sequence"/>
</dbReference>
<sequence length="136" mass="16325">MKINHVGWVTNDLQKFESFWVKTLGFKKIWESHLTSEMTLALFAIGGGARCLRYQKDQIIVECHVFDTPVAKNKLPFQRFGLNHICLWVRNRQEFLKKHSFQTHIYHNPKGWDNIFIRDFEGNWIELKETFKKEKK</sequence>
<comment type="caution">
    <text evidence="1">The sequence shown here is derived from an EMBL/GenBank/DDBJ whole genome shotgun (WGS) entry which is preliminary data.</text>
</comment>
<accession>A0A0G0M2L1</accession>
<dbReference type="AlphaFoldDB" id="A0A0G0M2L1"/>
<dbReference type="Pfam" id="PF13669">
    <property type="entry name" value="Glyoxalase_4"/>
    <property type="match status" value="1"/>
</dbReference>